<accession>D2HYU3</accession>
<feature type="non-terminal residue" evidence="2">
    <location>
        <position position="171"/>
    </location>
</feature>
<organism evidence="2">
    <name type="scientific">Ailuropoda melanoleuca</name>
    <name type="common">Giant panda</name>
    <dbReference type="NCBI Taxonomy" id="9646"/>
    <lineage>
        <taxon>Eukaryota</taxon>
        <taxon>Metazoa</taxon>
        <taxon>Chordata</taxon>
        <taxon>Craniata</taxon>
        <taxon>Vertebrata</taxon>
        <taxon>Euteleostomi</taxon>
        <taxon>Mammalia</taxon>
        <taxon>Eutheria</taxon>
        <taxon>Laurasiatheria</taxon>
        <taxon>Carnivora</taxon>
        <taxon>Caniformia</taxon>
        <taxon>Ursidae</taxon>
        <taxon>Ailuropoda</taxon>
    </lineage>
</organism>
<keyword evidence="1" id="KW-0812">Transmembrane</keyword>
<feature type="transmembrane region" description="Helical" evidence="1">
    <location>
        <begin position="134"/>
        <end position="156"/>
    </location>
</feature>
<gene>
    <name evidence="2" type="ORF">PANDA_017931</name>
</gene>
<keyword evidence="1" id="KW-0472">Membrane</keyword>
<name>D2HYU3_AILME</name>
<proteinExistence type="predicted"/>
<keyword evidence="1" id="KW-1133">Transmembrane helix</keyword>
<dbReference type="InParanoid" id="D2HYU3"/>
<dbReference type="EMBL" id="GL193733">
    <property type="protein sequence ID" value="EFB21087.1"/>
    <property type="molecule type" value="Genomic_DNA"/>
</dbReference>
<evidence type="ECO:0000313" key="2">
    <source>
        <dbReference type="EMBL" id="EFB21087.1"/>
    </source>
</evidence>
<evidence type="ECO:0000256" key="1">
    <source>
        <dbReference type="SAM" id="Phobius"/>
    </source>
</evidence>
<protein>
    <submittedName>
        <fullName evidence="2">Uncharacterized protein</fullName>
    </submittedName>
</protein>
<feature type="transmembrane region" description="Helical" evidence="1">
    <location>
        <begin position="91"/>
        <end position="113"/>
    </location>
</feature>
<sequence length="171" mass="19609">RSFNSLVKFIPTYFIVFDDTRYGINFFISFSENLLLVYRNAVDFCMLILYPATSLNLLIRSNSFLVESLRFSLYNIMSSANRDNFTSSFPILMPFISLSYLIALAGTSSTMLNKSGESGHPCLIPDLRRKAFNFSPLSMILTVGLSYMAFIMWRYIFSIPNLLRIFIMNGC</sequence>
<reference evidence="2" key="1">
    <citation type="journal article" date="2010" name="Nature">
        <title>The sequence and de novo assembly of the giant panda genome.</title>
        <authorList>
            <person name="Li R."/>
            <person name="Fan W."/>
            <person name="Tian G."/>
            <person name="Zhu H."/>
            <person name="He L."/>
            <person name="Cai J."/>
            <person name="Huang Q."/>
            <person name="Cai Q."/>
            <person name="Li B."/>
            <person name="Bai Y."/>
            <person name="Zhang Z."/>
            <person name="Zhang Y."/>
            <person name="Wang W."/>
            <person name="Li J."/>
            <person name="Wei F."/>
            <person name="Li H."/>
            <person name="Jian M."/>
            <person name="Li J."/>
            <person name="Zhang Z."/>
            <person name="Nielsen R."/>
            <person name="Li D."/>
            <person name="Gu W."/>
            <person name="Yang Z."/>
            <person name="Xuan Z."/>
            <person name="Ryder O.A."/>
            <person name="Leung F.C."/>
            <person name="Zhou Y."/>
            <person name="Cao J."/>
            <person name="Sun X."/>
            <person name="Fu Y."/>
            <person name="Fang X."/>
            <person name="Guo X."/>
            <person name="Wang B."/>
            <person name="Hou R."/>
            <person name="Shen F."/>
            <person name="Mu B."/>
            <person name="Ni P."/>
            <person name="Lin R."/>
            <person name="Qian W."/>
            <person name="Wang G."/>
            <person name="Yu C."/>
            <person name="Nie W."/>
            <person name="Wang J."/>
            <person name="Wu Z."/>
            <person name="Liang H."/>
            <person name="Min J."/>
            <person name="Wu Q."/>
            <person name="Cheng S."/>
            <person name="Ruan J."/>
            <person name="Wang M."/>
            <person name="Shi Z."/>
            <person name="Wen M."/>
            <person name="Liu B."/>
            <person name="Ren X."/>
            <person name="Zheng H."/>
            <person name="Dong D."/>
            <person name="Cook K."/>
            <person name="Shan G."/>
            <person name="Zhang H."/>
            <person name="Kosiol C."/>
            <person name="Xie X."/>
            <person name="Lu Z."/>
            <person name="Zheng H."/>
            <person name="Li Y."/>
            <person name="Steiner C.C."/>
            <person name="Lam T.T."/>
            <person name="Lin S."/>
            <person name="Zhang Q."/>
            <person name="Li G."/>
            <person name="Tian J."/>
            <person name="Gong T."/>
            <person name="Liu H."/>
            <person name="Zhang D."/>
            <person name="Fang L."/>
            <person name="Ye C."/>
            <person name="Zhang J."/>
            <person name="Hu W."/>
            <person name="Xu A."/>
            <person name="Ren Y."/>
            <person name="Zhang G."/>
            <person name="Bruford M.W."/>
            <person name="Li Q."/>
            <person name="Ma L."/>
            <person name="Guo Y."/>
            <person name="An N."/>
            <person name="Hu Y."/>
            <person name="Zheng Y."/>
            <person name="Shi Y."/>
            <person name="Li Z."/>
            <person name="Liu Q."/>
            <person name="Chen Y."/>
            <person name="Zhao J."/>
            <person name="Qu N."/>
            <person name="Zhao S."/>
            <person name="Tian F."/>
            <person name="Wang X."/>
            <person name="Wang H."/>
            <person name="Xu L."/>
            <person name="Liu X."/>
            <person name="Vinar T."/>
            <person name="Wang Y."/>
            <person name="Lam T.W."/>
            <person name="Yiu S.M."/>
            <person name="Liu S."/>
            <person name="Zhang H."/>
            <person name="Li D."/>
            <person name="Huang Y."/>
            <person name="Wang X."/>
            <person name="Yang G."/>
            <person name="Jiang Z."/>
            <person name="Wang J."/>
            <person name="Qin N."/>
            <person name="Li L."/>
            <person name="Li J."/>
            <person name="Bolund L."/>
            <person name="Kristiansen K."/>
            <person name="Wong G.K."/>
            <person name="Olson M."/>
            <person name="Zhang X."/>
            <person name="Li S."/>
            <person name="Yang H."/>
            <person name="Wang J."/>
            <person name="Wang J."/>
        </authorList>
    </citation>
    <scope>NUCLEOTIDE SEQUENCE [LARGE SCALE GENOMIC DNA]</scope>
</reference>
<dbReference type="AlphaFoldDB" id="D2HYU3"/>
<feature type="non-terminal residue" evidence="2">
    <location>
        <position position="1"/>
    </location>
</feature>